<protein>
    <submittedName>
        <fullName evidence="3">LysM peptidoglycan-binding domain-containing protein</fullName>
    </submittedName>
</protein>
<proteinExistence type="predicted"/>
<dbReference type="OrthoDB" id="5244690at2"/>
<dbReference type="AlphaFoldDB" id="A0A5J5KXR1"/>
<feature type="region of interest" description="Disordered" evidence="1">
    <location>
        <begin position="107"/>
        <end position="137"/>
    </location>
</feature>
<dbReference type="PROSITE" id="PS51782">
    <property type="entry name" value="LYSM"/>
    <property type="match status" value="2"/>
</dbReference>
<dbReference type="SUPFAM" id="SSF53955">
    <property type="entry name" value="Lysozyme-like"/>
    <property type="match status" value="1"/>
</dbReference>
<evidence type="ECO:0000259" key="2">
    <source>
        <dbReference type="PROSITE" id="PS51782"/>
    </source>
</evidence>
<dbReference type="InterPro" id="IPR008258">
    <property type="entry name" value="Transglycosylase_SLT_dom_1"/>
</dbReference>
<dbReference type="Gene3D" id="3.10.350.10">
    <property type="entry name" value="LysM domain"/>
    <property type="match status" value="2"/>
</dbReference>
<dbReference type="Gene3D" id="1.10.530.10">
    <property type="match status" value="1"/>
</dbReference>
<feature type="compositionally biased region" description="Low complexity" evidence="1">
    <location>
        <begin position="47"/>
        <end position="62"/>
    </location>
</feature>
<dbReference type="RefSeq" id="WP_158033457.1">
    <property type="nucleotide sequence ID" value="NZ_ML708615.1"/>
</dbReference>
<dbReference type="GO" id="GO:0008932">
    <property type="term" value="F:lytic endotransglycosylase activity"/>
    <property type="evidence" value="ECO:0007669"/>
    <property type="project" value="TreeGrafter"/>
</dbReference>
<dbReference type="SUPFAM" id="SSF54106">
    <property type="entry name" value="LysM domain"/>
    <property type="match status" value="2"/>
</dbReference>
<dbReference type="Pfam" id="PF01476">
    <property type="entry name" value="LysM"/>
    <property type="match status" value="2"/>
</dbReference>
<dbReference type="PANTHER" id="PTHR33734:SF22">
    <property type="entry name" value="MEMBRANE-BOUND LYTIC MUREIN TRANSGLYCOSYLASE D"/>
    <property type="match status" value="1"/>
</dbReference>
<dbReference type="Proteomes" id="UP000325957">
    <property type="component" value="Unassembled WGS sequence"/>
</dbReference>
<feature type="compositionally biased region" description="Basic and acidic residues" evidence="1">
    <location>
        <begin position="1"/>
        <end position="16"/>
    </location>
</feature>
<dbReference type="CDD" id="cd00254">
    <property type="entry name" value="LT-like"/>
    <property type="match status" value="1"/>
</dbReference>
<dbReference type="InterPro" id="IPR036779">
    <property type="entry name" value="LysM_dom_sf"/>
</dbReference>
<dbReference type="InterPro" id="IPR023346">
    <property type="entry name" value="Lysozyme-like_dom_sf"/>
</dbReference>
<organism evidence="3 4">
    <name type="scientific">Kocuria coralli</name>
    <dbReference type="NCBI Taxonomy" id="1461025"/>
    <lineage>
        <taxon>Bacteria</taxon>
        <taxon>Bacillati</taxon>
        <taxon>Actinomycetota</taxon>
        <taxon>Actinomycetes</taxon>
        <taxon>Micrococcales</taxon>
        <taxon>Micrococcaceae</taxon>
        <taxon>Kocuria</taxon>
    </lineage>
</organism>
<sequence>MYRSTEGHDPQRETTRSDSSARPYRVHATRTATTMAALAALSLSGAPAVHAQPAAEQPAATQDDPRPSGPVRTVVPGDSLWSVATAHGISVDELMEYNDLSGDAALEPGQHLRLSPPDEEPAPEAPGPDAGAAEDPHDVHAEDQIGGRAEDPARSGLDYEVVPGDSLWDLAHRHGVTVAEIIEANDLDVSESLKPGRVLQIPAPADDAAGTGGDQPDHRDERAGDGGTAQVVNDFPGYDYDDRTVAAANEQLEQLGERPSVSPAQVQDLVRSTATDMGVDPALALAHAEQESGFDHQVVSPANAVGAMQVIPSAGEWAEGLVGRDLDLLDPRDNVIAGVAIIREHGKRAESRDEAIGAYYQGLHGVQEYGMYPDTKSYVSDVKAKLKAWERS</sequence>
<comment type="caution">
    <text evidence="3">The sequence shown here is derived from an EMBL/GenBank/DDBJ whole genome shotgun (WGS) entry which is preliminary data.</text>
</comment>
<feature type="domain" description="LysM" evidence="2">
    <location>
        <begin position="70"/>
        <end position="114"/>
    </location>
</feature>
<dbReference type="InterPro" id="IPR018392">
    <property type="entry name" value="LysM"/>
</dbReference>
<dbReference type="CDD" id="cd00118">
    <property type="entry name" value="LysM"/>
    <property type="match status" value="2"/>
</dbReference>
<feature type="domain" description="LysM" evidence="2">
    <location>
        <begin position="157"/>
        <end position="201"/>
    </location>
</feature>
<keyword evidence="4" id="KW-1185">Reference proteome</keyword>
<evidence type="ECO:0000313" key="4">
    <source>
        <dbReference type="Proteomes" id="UP000325957"/>
    </source>
</evidence>
<reference evidence="3 4" key="1">
    <citation type="submission" date="2019-05" db="EMBL/GenBank/DDBJ databases">
        <title>Kocuria coralli sp. nov., a novel actinobacterium isolated from coral reef seawater.</title>
        <authorList>
            <person name="Li J."/>
        </authorList>
    </citation>
    <scope>NUCLEOTIDE SEQUENCE [LARGE SCALE GENOMIC DNA]</scope>
    <source>
        <strain evidence="3 4">SCSIO 13007</strain>
    </source>
</reference>
<feature type="compositionally biased region" description="Basic and acidic residues" evidence="1">
    <location>
        <begin position="215"/>
        <end position="224"/>
    </location>
</feature>
<dbReference type="SMART" id="SM00257">
    <property type="entry name" value="LysM"/>
    <property type="match status" value="2"/>
</dbReference>
<feature type="region of interest" description="Disordered" evidence="1">
    <location>
        <begin position="47"/>
        <end position="76"/>
    </location>
</feature>
<feature type="region of interest" description="Disordered" evidence="1">
    <location>
        <begin position="1"/>
        <end position="27"/>
    </location>
</feature>
<dbReference type="PANTHER" id="PTHR33734">
    <property type="entry name" value="LYSM DOMAIN-CONTAINING GPI-ANCHORED PROTEIN 2"/>
    <property type="match status" value="1"/>
</dbReference>
<evidence type="ECO:0000313" key="3">
    <source>
        <dbReference type="EMBL" id="KAA9394434.1"/>
    </source>
</evidence>
<dbReference type="EMBL" id="SZWF01000006">
    <property type="protein sequence ID" value="KAA9394434.1"/>
    <property type="molecule type" value="Genomic_DNA"/>
</dbReference>
<dbReference type="Pfam" id="PF01464">
    <property type="entry name" value="SLT"/>
    <property type="match status" value="1"/>
</dbReference>
<gene>
    <name evidence="3" type="ORF">FCK90_06300</name>
</gene>
<evidence type="ECO:0000256" key="1">
    <source>
        <dbReference type="SAM" id="MobiDB-lite"/>
    </source>
</evidence>
<feature type="region of interest" description="Disordered" evidence="1">
    <location>
        <begin position="202"/>
        <end position="232"/>
    </location>
</feature>
<name>A0A5J5KXR1_9MICC</name>
<accession>A0A5J5KXR1</accession>